<comment type="caution">
    <text evidence="2">The sequence shown here is derived from an EMBL/GenBank/DDBJ whole genome shotgun (WGS) entry which is preliminary data.</text>
</comment>
<dbReference type="Proteomes" id="UP001432027">
    <property type="component" value="Unassembled WGS sequence"/>
</dbReference>
<name>A0AAV5UMT3_9BILA</name>
<feature type="non-terminal residue" evidence="2">
    <location>
        <position position="1"/>
    </location>
</feature>
<keyword evidence="1" id="KW-0472">Membrane</keyword>
<dbReference type="Gene3D" id="3.90.550.10">
    <property type="entry name" value="Spore Coat Polysaccharide Biosynthesis Protein SpsA, Chain A"/>
    <property type="match status" value="1"/>
</dbReference>
<dbReference type="EMBL" id="BTSX01000006">
    <property type="protein sequence ID" value="GMT07648.1"/>
    <property type="molecule type" value="Genomic_DNA"/>
</dbReference>
<sequence length="420" mass="50295">FRYSRMQKIKSEQVEYAKKALIVIVSVLFIYLFFNEFEDQHQTEPIVVVPKAENENMTRYELGQRYYVYPKARTNTRVSINIVVINTAGTKLENYEKAKNSLECYVALHGYNLFIEVDNKFEECAHHKDKFFRRHCHVHKLMETKMKEGDWVLVIDGDVGVINPKRLIEEYLEHGYEIYLVNRFYFWEYAMSNYIVKNNLRGRDWVDELAKWEFKLPQSMHGTDNGALHIFMMNYLVPETRDPKTRTRMAKLCYSLWERSVSWDDVFSMEACARMVIGERVYFPEQKVKIYNKGEGMARDLWIFHSHWAPDDFMFHSLKEENFTPFPENDAGQQRCRQTLLKYHFNNSKDEPCHMVFPILKKLNVERCKNGTEGWLMEGRLEIDNETRKKVYDKIAYQQLKEQMEHVGKTAGKIERMWMF</sequence>
<proteinExistence type="predicted"/>
<dbReference type="PANTHER" id="PTHR31562:SF9">
    <property type="entry name" value="GLYCOSYLTRANSFERASE FAMILY 8 PROTEIN"/>
    <property type="match status" value="1"/>
</dbReference>
<keyword evidence="1" id="KW-1133">Transmembrane helix</keyword>
<reference evidence="2" key="1">
    <citation type="submission" date="2023-10" db="EMBL/GenBank/DDBJ databases">
        <title>Genome assembly of Pristionchus species.</title>
        <authorList>
            <person name="Yoshida K."/>
            <person name="Sommer R.J."/>
        </authorList>
    </citation>
    <scope>NUCLEOTIDE SEQUENCE</scope>
    <source>
        <strain evidence="2">RS0144</strain>
    </source>
</reference>
<dbReference type="Pfam" id="PF03314">
    <property type="entry name" value="DUF273"/>
    <property type="match status" value="1"/>
</dbReference>
<evidence type="ECO:0008006" key="4">
    <source>
        <dbReference type="Google" id="ProtNLM"/>
    </source>
</evidence>
<feature type="transmembrane region" description="Helical" evidence="1">
    <location>
        <begin position="16"/>
        <end position="34"/>
    </location>
</feature>
<evidence type="ECO:0000313" key="2">
    <source>
        <dbReference type="EMBL" id="GMT07648.1"/>
    </source>
</evidence>
<protein>
    <recommendedName>
        <fullName evidence="4">Glycosyltransferase</fullName>
    </recommendedName>
</protein>
<dbReference type="AlphaFoldDB" id="A0AAV5UMT3"/>
<dbReference type="InterPro" id="IPR004988">
    <property type="entry name" value="DUF273"/>
</dbReference>
<dbReference type="InterPro" id="IPR029044">
    <property type="entry name" value="Nucleotide-diphossugar_trans"/>
</dbReference>
<accession>A0AAV5UMT3</accession>
<evidence type="ECO:0000313" key="3">
    <source>
        <dbReference type="Proteomes" id="UP001432027"/>
    </source>
</evidence>
<keyword evidence="3" id="KW-1185">Reference proteome</keyword>
<dbReference type="PANTHER" id="PTHR31562">
    <property type="entry name" value="PROTEIN CBG18972"/>
    <property type="match status" value="1"/>
</dbReference>
<evidence type="ECO:0000256" key="1">
    <source>
        <dbReference type="SAM" id="Phobius"/>
    </source>
</evidence>
<organism evidence="2 3">
    <name type="scientific">Pristionchus entomophagus</name>
    <dbReference type="NCBI Taxonomy" id="358040"/>
    <lineage>
        <taxon>Eukaryota</taxon>
        <taxon>Metazoa</taxon>
        <taxon>Ecdysozoa</taxon>
        <taxon>Nematoda</taxon>
        <taxon>Chromadorea</taxon>
        <taxon>Rhabditida</taxon>
        <taxon>Rhabditina</taxon>
        <taxon>Diplogasteromorpha</taxon>
        <taxon>Diplogasteroidea</taxon>
        <taxon>Neodiplogasteridae</taxon>
        <taxon>Pristionchus</taxon>
    </lineage>
</organism>
<keyword evidence="1" id="KW-0812">Transmembrane</keyword>
<gene>
    <name evidence="2" type="ORF">PENTCL1PPCAC_29822</name>
</gene>